<dbReference type="RefSeq" id="WP_330075957.1">
    <property type="nucleotide sequence ID" value="NZ_JAZDQJ010000022.1"/>
</dbReference>
<name>A0ABU7HUN0_9PSED</name>
<gene>
    <name evidence="7" type="ORF">V0R50_18395</name>
</gene>
<evidence type="ECO:0000256" key="3">
    <source>
        <dbReference type="ARBA" id="ARBA00022777"/>
    </source>
</evidence>
<dbReference type="InterPro" id="IPR017441">
    <property type="entry name" value="Protein_kinase_ATP_BS"/>
</dbReference>
<reference evidence="7 8" key="1">
    <citation type="submission" date="2024-01" db="EMBL/GenBank/DDBJ databases">
        <title>Unpublished Manusciprt.</title>
        <authorList>
            <person name="Duman M."/>
            <person name="Valdes E.G."/>
            <person name="Ajmi N."/>
            <person name="Altun S."/>
            <person name="Saticioglu I.B."/>
        </authorList>
    </citation>
    <scope>NUCLEOTIDE SEQUENCE [LARGE SCALE GENOMIC DNA]</scope>
    <source>
        <strain evidence="7 8">148P</strain>
    </source>
</reference>
<feature type="binding site" evidence="5">
    <location>
        <position position="86"/>
    </location>
    <ligand>
        <name>ATP</name>
        <dbReference type="ChEBI" id="CHEBI:30616"/>
    </ligand>
</feature>
<evidence type="ECO:0000313" key="7">
    <source>
        <dbReference type="EMBL" id="MEE1935204.1"/>
    </source>
</evidence>
<dbReference type="PROSITE" id="PS50011">
    <property type="entry name" value="PROTEIN_KINASE_DOM"/>
    <property type="match status" value="1"/>
</dbReference>
<organism evidence="7 8">
    <name type="scientific">Pseudomonas ulcerans</name>
    <dbReference type="NCBI Taxonomy" id="3115852"/>
    <lineage>
        <taxon>Bacteria</taxon>
        <taxon>Pseudomonadati</taxon>
        <taxon>Pseudomonadota</taxon>
        <taxon>Gammaproteobacteria</taxon>
        <taxon>Pseudomonadales</taxon>
        <taxon>Pseudomonadaceae</taxon>
        <taxon>Pseudomonas</taxon>
    </lineage>
</organism>
<sequence length="336" mass="37331">MSDIHAARAGEQPCAAIDANPTYAAFAARSAGPDASIATVESLPTLLNGRYRLERLLGLGGMSAVYCAEDRVRARFERHVSRVAIKVMNECHARYPDANALLYKEFALNRLLHHPGIIRLHDFDLDSQSGRGFISMEYLQGTPLDRMLVEHPQGLAWDLLQPIAVRVLEAVAHMHASNVVHGDLKPSNFMLEADGLRLFDFGLSESTHPQVIDLPRLQRQRIVAWTPRYAALELVEGGVPSCASDIYSAACMLYELATGNLPYRGCDARQAQVQRLDKSISRARNLPQSTWRALHLAMALDPHTRRIGAQELLNAFRSGIDRQWPGWIGRLVSPAK</sequence>
<dbReference type="Proteomes" id="UP001335100">
    <property type="component" value="Unassembled WGS sequence"/>
</dbReference>
<dbReference type="CDD" id="cd14014">
    <property type="entry name" value="STKc_PknB_like"/>
    <property type="match status" value="1"/>
</dbReference>
<evidence type="ECO:0000259" key="6">
    <source>
        <dbReference type="PROSITE" id="PS50011"/>
    </source>
</evidence>
<dbReference type="PROSITE" id="PS00107">
    <property type="entry name" value="PROTEIN_KINASE_ATP"/>
    <property type="match status" value="1"/>
</dbReference>
<dbReference type="GO" id="GO:0004674">
    <property type="term" value="F:protein serine/threonine kinase activity"/>
    <property type="evidence" value="ECO:0007669"/>
    <property type="project" value="UniProtKB-EC"/>
</dbReference>
<dbReference type="Gene3D" id="3.30.200.20">
    <property type="entry name" value="Phosphorylase Kinase, domain 1"/>
    <property type="match status" value="1"/>
</dbReference>
<keyword evidence="1 7" id="KW-0808">Transferase</keyword>
<evidence type="ECO:0000256" key="2">
    <source>
        <dbReference type="ARBA" id="ARBA00022741"/>
    </source>
</evidence>
<evidence type="ECO:0000256" key="4">
    <source>
        <dbReference type="ARBA" id="ARBA00022840"/>
    </source>
</evidence>
<dbReference type="PROSITE" id="PS00108">
    <property type="entry name" value="PROTEIN_KINASE_ST"/>
    <property type="match status" value="1"/>
</dbReference>
<comment type="caution">
    <text evidence="7">The sequence shown here is derived from an EMBL/GenBank/DDBJ whole genome shotgun (WGS) entry which is preliminary data.</text>
</comment>
<evidence type="ECO:0000256" key="5">
    <source>
        <dbReference type="PROSITE-ProRule" id="PRU10141"/>
    </source>
</evidence>
<keyword evidence="8" id="KW-1185">Reference proteome</keyword>
<proteinExistence type="predicted"/>
<evidence type="ECO:0000256" key="1">
    <source>
        <dbReference type="ARBA" id="ARBA00022679"/>
    </source>
</evidence>
<dbReference type="InterPro" id="IPR008271">
    <property type="entry name" value="Ser/Thr_kinase_AS"/>
</dbReference>
<keyword evidence="2 5" id="KW-0547">Nucleotide-binding</keyword>
<dbReference type="InterPro" id="IPR011009">
    <property type="entry name" value="Kinase-like_dom_sf"/>
</dbReference>
<dbReference type="SUPFAM" id="SSF56112">
    <property type="entry name" value="Protein kinase-like (PK-like)"/>
    <property type="match status" value="1"/>
</dbReference>
<accession>A0ABU7HUN0</accession>
<dbReference type="PANTHER" id="PTHR43289:SF6">
    <property type="entry name" value="SERINE_THREONINE-PROTEIN KINASE NEKL-3"/>
    <property type="match status" value="1"/>
</dbReference>
<dbReference type="PANTHER" id="PTHR43289">
    <property type="entry name" value="MITOGEN-ACTIVATED PROTEIN KINASE KINASE KINASE 20-RELATED"/>
    <property type="match status" value="1"/>
</dbReference>
<dbReference type="Gene3D" id="1.10.510.10">
    <property type="entry name" value="Transferase(Phosphotransferase) domain 1"/>
    <property type="match status" value="1"/>
</dbReference>
<evidence type="ECO:0000313" key="8">
    <source>
        <dbReference type="Proteomes" id="UP001335100"/>
    </source>
</evidence>
<dbReference type="EC" id="2.7.11.1" evidence="7"/>
<dbReference type="EMBL" id="JAZDQJ010000022">
    <property type="protein sequence ID" value="MEE1935204.1"/>
    <property type="molecule type" value="Genomic_DNA"/>
</dbReference>
<feature type="domain" description="Protein kinase" evidence="6">
    <location>
        <begin position="51"/>
        <end position="317"/>
    </location>
</feature>
<dbReference type="Pfam" id="PF00069">
    <property type="entry name" value="Pkinase"/>
    <property type="match status" value="1"/>
</dbReference>
<dbReference type="InterPro" id="IPR000719">
    <property type="entry name" value="Prot_kinase_dom"/>
</dbReference>
<keyword evidence="3 7" id="KW-0418">Kinase</keyword>
<dbReference type="SMART" id="SM00220">
    <property type="entry name" value="S_TKc"/>
    <property type="match status" value="1"/>
</dbReference>
<protein>
    <submittedName>
        <fullName evidence="7">Serine/threonine-protein kinase</fullName>
        <ecNumber evidence="7">2.7.11.1</ecNumber>
    </submittedName>
</protein>
<keyword evidence="4 5" id="KW-0067">ATP-binding</keyword>